<dbReference type="SUPFAM" id="SSF53850">
    <property type="entry name" value="Periplasmic binding protein-like II"/>
    <property type="match status" value="1"/>
</dbReference>
<evidence type="ECO:0000256" key="4">
    <source>
        <dbReference type="SAM" id="SignalP"/>
    </source>
</evidence>
<sequence length="517" mass="58447">MRSLGKIICYIAVMFLMCSLAGCGDEKAAIVSNIYKDTVVLAAYRHLAPGEKDGFYCSKILDVWEPLITNDEITGKPAPCLAERWEMADGGRTWRFYLKKNVVFHDGSKFNADSVIANIQRMKKGLKRSGFYNLDINNFYPSLDQVRKIDEYTLEFTFKKANINQLYNMMNFGSAMYAPACLDDEGNFSGVAIGTGPFYIAENKLGQYVRLVRFDQYHGEKAASSEIIIRNIPSADTRFAALKSGEIMGVLDLNAMPPVLAEELVKDSQFAVSTCKSTMVRFLLVNGNKFPFNDVRMRKAISLLIDRQVLTDSLYLGYAVPTVNILSYSSPFHKDYAIEHDVELAKKLAQDVLQGERAKIVYCINGAEPLQKGEAELLAYWFGEIGLDVEIQPLEYAVMTDILKKGEYNLARSQQGLPNGDPQFIFNYFLMPNMGRNKSNSLGYVNNRVPMLMEQLSITVDKEQRKHIYDEIQDISVDELPVIPLYYDENIVVYNRKLTGYQACTYGVSLNRIAVKE</sequence>
<dbReference type="PROSITE" id="PS51257">
    <property type="entry name" value="PROKAR_LIPOPROTEIN"/>
    <property type="match status" value="1"/>
</dbReference>
<dbReference type="CDD" id="cd00995">
    <property type="entry name" value="PBP2_NikA_DppA_OppA_like"/>
    <property type="match status" value="1"/>
</dbReference>
<feature type="signal peptide" evidence="4">
    <location>
        <begin position="1"/>
        <end position="21"/>
    </location>
</feature>
<organism evidence="6 7">
    <name type="scientific">Anaerovibrio lipolyticus</name>
    <dbReference type="NCBI Taxonomy" id="82374"/>
    <lineage>
        <taxon>Bacteria</taxon>
        <taxon>Bacillati</taxon>
        <taxon>Bacillota</taxon>
        <taxon>Negativicutes</taxon>
        <taxon>Selenomonadales</taxon>
        <taxon>Selenomonadaceae</taxon>
        <taxon>Anaerovibrio</taxon>
    </lineage>
</organism>
<dbReference type="InterPro" id="IPR000914">
    <property type="entry name" value="SBP_5_dom"/>
</dbReference>
<dbReference type="RefSeq" id="WP_039207615.1">
    <property type="nucleotide sequence ID" value="NZ_JSCE01000121.1"/>
</dbReference>
<feature type="chain" id="PRO_5038377195" evidence="4">
    <location>
        <begin position="22"/>
        <end position="517"/>
    </location>
</feature>
<evidence type="ECO:0000256" key="2">
    <source>
        <dbReference type="ARBA" id="ARBA00022448"/>
    </source>
</evidence>
<dbReference type="STRING" id="82374.NZ47_05950"/>
<name>A0A0B2JXE5_9FIRM</name>
<feature type="domain" description="Solute-binding protein family 5" evidence="5">
    <location>
        <begin position="76"/>
        <end position="430"/>
    </location>
</feature>
<dbReference type="PIRSF" id="PIRSF002741">
    <property type="entry name" value="MppA"/>
    <property type="match status" value="1"/>
</dbReference>
<evidence type="ECO:0000259" key="5">
    <source>
        <dbReference type="Pfam" id="PF00496"/>
    </source>
</evidence>
<dbReference type="EMBL" id="JSCE01000121">
    <property type="protein sequence ID" value="KHM52239.1"/>
    <property type="molecule type" value="Genomic_DNA"/>
</dbReference>
<dbReference type="Proteomes" id="UP000030993">
    <property type="component" value="Unassembled WGS sequence"/>
</dbReference>
<dbReference type="Gene3D" id="3.90.76.10">
    <property type="entry name" value="Dipeptide-binding Protein, Domain 1"/>
    <property type="match status" value="1"/>
</dbReference>
<reference evidence="6 7" key="1">
    <citation type="journal article" date="2013" name="PLoS ONE">
        <title>Identification and characterization of three novel lipases belonging to families II and V from Anaerovibrio lipolyticus 5ST.</title>
        <authorList>
            <person name="Prive F."/>
            <person name="Kaderbhai N.N."/>
            <person name="Girdwood S."/>
            <person name="Worgan H.J."/>
            <person name="Pinloche E."/>
            <person name="Scollan N.D."/>
            <person name="Huws S.A."/>
            <person name="Newbold C.J."/>
        </authorList>
    </citation>
    <scope>NUCLEOTIDE SEQUENCE [LARGE SCALE GENOMIC DNA]</scope>
    <source>
        <strain evidence="6 7">5S</strain>
    </source>
</reference>
<evidence type="ECO:0000313" key="7">
    <source>
        <dbReference type="Proteomes" id="UP000030993"/>
    </source>
</evidence>
<keyword evidence="3 4" id="KW-0732">Signal</keyword>
<dbReference type="Pfam" id="PF00496">
    <property type="entry name" value="SBP_bac_5"/>
    <property type="match status" value="1"/>
</dbReference>
<protein>
    <submittedName>
        <fullName evidence="6">Peptide ABC transporter</fullName>
    </submittedName>
</protein>
<dbReference type="GO" id="GO:0042597">
    <property type="term" value="C:periplasmic space"/>
    <property type="evidence" value="ECO:0007669"/>
    <property type="project" value="UniProtKB-ARBA"/>
</dbReference>
<dbReference type="Gene3D" id="3.40.190.10">
    <property type="entry name" value="Periplasmic binding protein-like II"/>
    <property type="match status" value="1"/>
</dbReference>
<proteinExistence type="inferred from homology"/>
<comment type="caution">
    <text evidence="6">The sequence shown here is derived from an EMBL/GenBank/DDBJ whole genome shotgun (WGS) entry which is preliminary data.</text>
</comment>
<dbReference type="InterPro" id="IPR039424">
    <property type="entry name" value="SBP_5"/>
</dbReference>
<dbReference type="InterPro" id="IPR030678">
    <property type="entry name" value="Peptide/Ni-bd"/>
</dbReference>
<dbReference type="PANTHER" id="PTHR30290:SF9">
    <property type="entry name" value="OLIGOPEPTIDE-BINDING PROTEIN APPA"/>
    <property type="match status" value="1"/>
</dbReference>
<dbReference type="GO" id="GO:0043190">
    <property type="term" value="C:ATP-binding cassette (ABC) transporter complex"/>
    <property type="evidence" value="ECO:0007669"/>
    <property type="project" value="InterPro"/>
</dbReference>
<evidence type="ECO:0000313" key="6">
    <source>
        <dbReference type="EMBL" id="KHM52239.1"/>
    </source>
</evidence>
<dbReference type="GO" id="GO:1904680">
    <property type="term" value="F:peptide transmembrane transporter activity"/>
    <property type="evidence" value="ECO:0007669"/>
    <property type="project" value="TreeGrafter"/>
</dbReference>
<keyword evidence="7" id="KW-1185">Reference proteome</keyword>
<dbReference type="GO" id="GO:0015833">
    <property type="term" value="P:peptide transport"/>
    <property type="evidence" value="ECO:0007669"/>
    <property type="project" value="TreeGrafter"/>
</dbReference>
<accession>A0A0B2JXE5</accession>
<dbReference type="AlphaFoldDB" id="A0A0B2JXE5"/>
<evidence type="ECO:0000256" key="3">
    <source>
        <dbReference type="ARBA" id="ARBA00022729"/>
    </source>
</evidence>
<gene>
    <name evidence="6" type="ORF">NZ47_05950</name>
</gene>
<evidence type="ECO:0000256" key="1">
    <source>
        <dbReference type="ARBA" id="ARBA00005695"/>
    </source>
</evidence>
<dbReference type="Gene3D" id="3.10.105.10">
    <property type="entry name" value="Dipeptide-binding Protein, Domain 3"/>
    <property type="match status" value="1"/>
</dbReference>
<dbReference type="PANTHER" id="PTHR30290">
    <property type="entry name" value="PERIPLASMIC BINDING COMPONENT OF ABC TRANSPORTER"/>
    <property type="match status" value="1"/>
</dbReference>
<keyword evidence="2" id="KW-0813">Transport</keyword>
<comment type="similarity">
    <text evidence="1">Belongs to the bacterial solute-binding protein 5 family.</text>
</comment>